<dbReference type="GO" id="GO:0071555">
    <property type="term" value="P:cell wall organization"/>
    <property type="evidence" value="ECO:0007669"/>
    <property type="project" value="UniProtKB-KW"/>
</dbReference>
<dbReference type="InterPro" id="IPR012338">
    <property type="entry name" value="Beta-lactam/transpept-like"/>
</dbReference>
<keyword evidence="4" id="KW-0133">Cell shape</keyword>
<dbReference type="Gene3D" id="3.40.710.10">
    <property type="entry name" value="DD-peptidase/beta-lactamase superfamily"/>
    <property type="match status" value="1"/>
</dbReference>
<feature type="domain" description="Peptidase S11 D-alanyl-D-alanine carboxypeptidase A N-terminal" evidence="13">
    <location>
        <begin position="123"/>
        <end position="349"/>
    </location>
</feature>
<evidence type="ECO:0000256" key="5">
    <source>
        <dbReference type="ARBA" id="ARBA00022984"/>
    </source>
</evidence>
<dbReference type="EMBL" id="WLVL01000028">
    <property type="protein sequence ID" value="MTB71877.1"/>
    <property type="molecule type" value="Genomic_DNA"/>
</dbReference>
<reference evidence="14 15" key="1">
    <citation type="submission" date="2019-11" db="EMBL/GenBank/DDBJ databases">
        <title>Whole genome sequencing identifies a novel species of the genus Arsenicicoccus isolated from human blood.</title>
        <authorList>
            <person name="Jeong J.H."/>
            <person name="Kweon O.J."/>
            <person name="Kim H.R."/>
            <person name="Kim T.-H."/>
            <person name="Ha S.-M."/>
            <person name="Lee M.-K."/>
        </authorList>
    </citation>
    <scope>NUCLEOTIDE SEQUENCE [LARGE SCALE GENOMIC DNA]</scope>
    <source>
        <strain evidence="14 15">MKL-02</strain>
    </source>
</reference>
<feature type="active site" description="Acyl-ester intermediate" evidence="7">
    <location>
        <position position="158"/>
    </location>
</feature>
<evidence type="ECO:0000256" key="4">
    <source>
        <dbReference type="ARBA" id="ARBA00022960"/>
    </source>
</evidence>
<dbReference type="Proteomes" id="UP000431092">
    <property type="component" value="Unassembled WGS sequence"/>
</dbReference>
<dbReference type="GO" id="GO:0006508">
    <property type="term" value="P:proteolysis"/>
    <property type="evidence" value="ECO:0007669"/>
    <property type="project" value="InterPro"/>
</dbReference>
<feature type="region of interest" description="Disordered" evidence="10">
    <location>
        <begin position="31"/>
        <end position="92"/>
    </location>
</feature>
<keyword evidence="3" id="KW-0378">Hydrolase</keyword>
<feature type="active site" evidence="7">
    <location>
        <position position="213"/>
    </location>
</feature>
<keyword evidence="2 12" id="KW-0732">Signal</keyword>
<evidence type="ECO:0000256" key="10">
    <source>
        <dbReference type="SAM" id="MobiDB-lite"/>
    </source>
</evidence>
<accession>A0A6I3IDW0</accession>
<evidence type="ECO:0000256" key="2">
    <source>
        <dbReference type="ARBA" id="ARBA00022729"/>
    </source>
</evidence>
<comment type="similarity">
    <text evidence="1 9">Belongs to the peptidase S11 family.</text>
</comment>
<comment type="caution">
    <text evidence="14">The sequence shown here is derived from an EMBL/GenBank/DDBJ whole genome shotgun (WGS) entry which is preliminary data.</text>
</comment>
<evidence type="ECO:0000313" key="14">
    <source>
        <dbReference type="EMBL" id="MTB71877.1"/>
    </source>
</evidence>
<dbReference type="GO" id="GO:0009002">
    <property type="term" value="F:serine-type D-Ala-D-Ala carboxypeptidase activity"/>
    <property type="evidence" value="ECO:0007669"/>
    <property type="project" value="InterPro"/>
</dbReference>
<feature type="chain" id="PRO_5026343953" description="Peptidase S11 D-alanyl-D-alanine carboxypeptidase A N-terminal domain-containing protein" evidence="12">
    <location>
        <begin position="32"/>
        <end position="472"/>
    </location>
</feature>
<evidence type="ECO:0000313" key="15">
    <source>
        <dbReference type="Proteomes" id="UP000431092"/>
    </source>
</evidence>
<keyword evidence="11" id="KW-1133">Transmembrane helix</keyword>
<feature type="transmembrane region" description="Helical" evidence="11">
    <location>
        <begin position="447"/>
        <end position="465"/>
    </location>
</feature>
<evidence type="ECO:0000256" key="8">
    <source>
        <dbReference type="PIRSR" id="PIRSR618044-2"/>
    </source>
</evidence>
<dbReference type="AlphaFoldDB" id="A0A6I3IDW0"/>
<feature type="compositionally biased region" description="Low complexity" evidence="10">
    <location>
        <begin position="76"/>
        <end position="92"/>
    </location>
</feature>
<evidence type="ECO:0000256" key="12">
    <source>
        <dbReference type="SAM" id="SignalP"/>
    </source>
</evidence>
<dbReference type="InterPro" id="IPR001967">
    <property type="entry name" value="Peptidase_S11_N"/>
</dbReference>
<feature type="compositionally biased region" description="Pro residues" evidence="10">
    <location>
        <begin position="35"/>
        <end position="48"/>
    </location>
</feature>
<keyword evidence="11" id="KW-0812">Transmembrane</keyword>
<dbReference type="PANTHER" id="PTHR21581">
    <property type="entry name" value="D-ALANYL-D-ALANINE CARBOXYPEPTIDASE"/>
    <property type="match status" value="1"/>
</dbReference>
<dbReference type="GO" id="GO:0008360">
    <property type="term" value="P:regulation of cell shape"/>
    <property type="evidence" value="ECO:0007669"/>
    <property type="project" value="UniProtKB-KW"/>
</dbReference>
<feature type="compositionally biased region" description="Low complexity" evidence="10">
    <location>
        <begin position="390"/>
        <end position="400"/>
    </location>
</feature>
<keyword evidence="6" id="KW-0961">Cell wall biogenesis/degradation</keyword>
<evidence type="ECO:0000259" key="13">
    <source>
        <dbReference type="Pfam" id="PF00768"/>
    </source>
</evidence>
<protein>
    <recommendedName>
        <fullName evidence="13">Peptidase S11 D-alanyl-D-alanine carboxypeptidase A N-terminal domain-containing protein</fullName>
    </recommendedName>
</protein>
<feature type="active site" description="Proton acceptor" evidence="7">
    <location>
        <position position="161"/>
    </location>
</feature>
<evidence type="ECO:0000256" key="11">
    <source>
        <dbReference type="SAM" id="Phobius"/>
    </source>
</evidence>
<organism evidence="14 15">
    <name type="scientific">Arsenicicoccus cauae</name>
    <dbReference type="NCBI Taxonomy" id="2663847"/>
    <lineage>
        <taxon>Bacteria</taxon>
        <taxon>Bacillati</taxon>
        <taxon>Actinomycetota</taxon>
        <taxon>Actinomycetes</taxon>
        <taxon>Micrococcales</taxon>
        <taxon>Intrasporangiaceae</taxon>
        <taxon>Arsenicicoccus</taxon>
    </lineage>
</organism>
<feature type="region of interest" description="Disordered" evidence="10">
    <location>
        <begin position="381"/>
        <end position="437"/>
    </location>
</feature>
<proteinExistence type="inferred from homology"/>
<keyword evidence="5" id="KW-0573">Peptidoglycan synthesis</keyword>
<dbReference type="Pfam" id="PF00768">
    <property type="entry name" value="Peptidase_S11"/>
    <property type="match status" value="1"/>
</dbReference>
<evidence type="ECO:0000256" key="9">
    <source>
        <dbReference type="RuleBase" id="RU004016"/>
    </source>
</evidence>
<feature type="compositionally biased region" description="Low complexity" evidence="10">
    <location>
        <begin position="407"/>
        <end position="428"/>
    </location>
</feature>
<dbReference type="InterPro" id="IPR018044">
    <property type="entry name" value="Peptidase_S11"/>
</dbReference>
<keyword evidence="15" id="KW-1185">Reference proteome</keyword>
<sequence length="472" mass="47855">MPHHRTPGRCRRRVAVATLGAALTLGGLAQAAPASPTPAAPTPAPTPAPTFTVTRTPCAGTRVPPPPAPPTRRGRAGATATLTPTATPSPSYYPAPAVRAGDHPVGGDQLGTSGIVTAVPAGTPQPPELDATSYVLADQQTGVILAAKAPHAHLYPASTLKTLTALTVMPQLDPRRVVTATASDQAAEGTRVGMVAGNPYPVHQLYGALLMQSANDAAYALARSAPGGVAGTLQRMNATAAALGARDTVAVDPSGLDAQGQRSSAYDLAVIGRAAMQRKDFRAYVVTREMPFPGARQADGTVVKPYAVPNLNHFVLHYPGATGVKTGYTTGAHRTFVGSATRGGRSYVLSFMCSDTVDWHHVGAVMDWAFAHGGTVGGVGTLDPRATTRPATSGAPGSSPTAPPTASPAVTPGPASSTPATAGSTGAADASHPASTPAGLREIGEKWWGAGVLALLLAAAGALLTRRIGRRR</sequence>
<keyword evidence="11" id="KW-0472">Membrane</keyword>
<name>A0A6I3IDW0_9MICO</name>
<evidence type="ECO:0000256" key="3">
    <source>
        <dbReference type="ARBA" id="ARBA00022801"/>
    </source>
</evidence>
<dbReference type="PRINTS" id="PR00725">
    <property type="entry name" value="DADACBPTASE1"/>
</dbReference>
<feature type="binding site" evidence="8">
    <location>
        <position position="325"/>
    </location>
    <ligand>
        <name>substrate</name>
    </ligand>
</feature>
<dbReference type="SUPFAM" id="SSF56601">
    <property type="entry name" value="beta-lactamase/transpeptidase-like"/>
    <property type="match status" value="1"/>
</dbReference>
<dbReference type="RefSeq" id="WP_154593181.1">
    <property type="nucleotide sequence ID" value="NZ_WLVL01000028.1"/>
</dbReference>
<evidence type="ECO:0000256" key="6">
    <source>
        <dbReference type="ARBA" id="ARBA00023316"/>
    </source>
</evidence>
<gene>
    <name evidence="14" type="ORF">GGG17_07825</name>
</gene>
<feature type="signal peptide" evidence="12">
    <location>
        <begin position="1"/>
        <end position="31"/>
    </location>
</feature>
<evidence type="ECO:0000256" key="1">
    <source>
        <dbReference type="ARBA" id="ARBA00007164"/>
    </source>
</evidence>
<dbReference type="GO" id="GO:0009252">
    <property type="term" value="P:peptidoglycan biosynthetic process"/>
    <property type="evidence" value="ECO:0007669"/>
    <property type="project" value="UniProtKB-KW"/>
</dbReference>
<evidence type="ECO:0000256" key="7">
    <source>
        <dbReference type="PIRSR" id="PIRSR618044-1"/>
    </source>
</evidence>
<dbReference type="PANTHER" id="PTHR21581:SF33">
    <property type="entry name" value="D-ALANYL-D-ALANINE CARBOXYPEPTIDASE DACB"/>
    <property type="match status" value="1"/>
</dbReference>
<feature type="compositionally biased region" description="Low complexity" evidence="10">
    <location>
        <begin position="49"/>
        <end position="62"/>
    </location>
</feature>